<reference evidence="3" key="1">
    <citation type="submission" date="2015-01" db="EMBL/GenBank/DDBJ databases">
        <authorList>
            <person name="Aksoy S."/>
            <person name="Warren W."/>
            <person name="Wilson R.K."/>
        </authorList>
    </citation>
    <scope>NUCLEOTIDE SEQUENCE [LARGE SCALE GENOMIC DNA]</scope>
    <source>
        <strain evidence="3">IAEA</strain>
    </source>
</reference>
<accession>A0A1B0BIS7</accession>
<reference evidence="2" key="2">
    <citation type="submission" date="2020-05" db="UniProtKB">
        <authorList>
            <consortium name="EnsemblMetazoa"/>
        </authorList>
    </citation>
    <scope>IDENTIFICATION</scope>
    <source>
        <strain evidence="2">IAEA</strain>
    </source>
</reference>
<evidence type="ECO:0000313" key="3">
    <source>
        <dbReference type="Proteomes" id="UP000092460"/>
    </source>
</evidence>
<feature type="compositionally biased region" description="Acidic residues" evidence="1">
    <location>
        <begin position="43"/>
        <end position="63"/>
    </location>
</feature>
<feature type="region of interest" description="Disordered" evidence="1">
    <location>
        <begin position="25"/>
        <end position="81"/>
    </location>
</feature>
<keyword evidence="3" id="KW-1185">Reference proteome</keyword>
<dbReference type="EMBL" id="JXJN01015159">
    <property type="status" value="NOT_ANNOTATED_CDS"/>
    <property type="molecule type" value="Genomic_DNA"/>
</dbReference>
<name>A0A1B0BIS7_9MUSC</name>
<evidence type="ECO:0000256" key="1">
    <source>
        <dbReference type="SAM" id="MobiDB-lite"/>
    </source>
</evidence>
<protein>
    <submittedName>
        <fullName evidence="2">Uncharacterized protein</fullName>
    </submittedName>
</protein>
<evidence type="ECO:0000313" key="2">
    <source>
        <dbReference type="EnsemblMetazoa" id="GPPI031524-PA"/>
    </source>
</evidence>
<organism evidence="2 3">
    <name type="scientific">Glossina palpalis gambiensis</name>
    <dbReference type="NCBI Taxonomy" id="67801"/>
    <lineage>
        <taxon>Eukaryota</taxon>
        <taxon>Metazoa</taxon>
        <taxon>Ecdysozoa</taxon>
        <taxon>Arthropoda</taxon>
        <taxon>Hexapoda</taxon>
        <taxon>Insecta</taxon>
        <taxon>Pterygota</taxon>
        <taxon>Neoptera</taxon>
        <taxon>Endopterygota</taxon>
        <taxon>Diptera</taxon>
        <taxon>Brachycera</taxon>
        <taxon>Muscomorpha</taxon>
        <taxon>Hippoboscoidea</taxon>
        <taxon>Glossinidae</taxon>
        <taxon>Glossina</taxon>
    </lineage>
</organism>
<sequence>MCDINWPKINHENIFLSIAREANNQERSYQKDDSQDEGNVLNDIDEYNIEYGNDDDNDNDNDNDNANVNADDHRHDDDDDDDGFSINVAFFSIA</sequence>
<dbReference type="Proteomes" id="UP000092460">
    <property type="component" value="Unassembled WGS sequence"/>
</dbReference>
<dbReference type="AlphaFoldDB" id="A0A1B0BIS7"/>
<dbReference type="VEuPathDB" id="VectorBase:GPPI031524"/>
<proteinExistence type="predicted"/>
<dbReference type="EnsemblMetazoa" id="GPPI031524-RA">
    <property type="protein sequence ID" value="GPPI031524-PA"/>
    <property type="gene ID" value="GPPI031524"/>
</dbReference>